<proteinExistence type="predicted"/>
<dbReference type="OrthoDB" id="9005788at2"/>
<dbReference type="RefSeq" id="WP_063496065.1">
    <property type="nucleotide sequence ID" value="NZ_CP014578.1"/>
</dbReference>
<dbReference type="SUPFAM" id="SSF52980">
    <property type="entry name" value="Restriction endonuclease-like"/>
    <property type="match status" value="1"/>
</dbReference>
<evidence type="ECO:0000313" key="3">
    <source>
        <dbReference type="Proteomes" id="UP000076852"/>
    </source>
</evidence>
<dbReference type="STRING" id="1804984.AYM40_09860"/>
<dbReference type="Gene3D" id="3.90.1570.10">
    <property type="entry name" value="tt1808, chain A"/>
    <property type="match status" value="1"/>
</dbReference>
<accession>A0A160FJT8</accession>
<protein>
    <recommendedName>
        <fullName evidence="1">Putative restriction endonuclease domain-containing protein</fullName>
    </recommendedName>
</protein>
<dbReference type="CDD" id="cd06260">
    <property type="entry name" value="DUF820-like"/>
    <property type="match status" value="1"/>
</dbReference>
<evidence type="ECO:0000313" key="2">
    <source>
        <dbReference type="EMBL" id="ANB72639.1"/>
    </source>
</evidence>
<dbReference type="Proteomes" id="UP000076852">
    <property type="component" value="Chromosome 1"/>
</dbReference>
<reference evidence="2 3" key="1">
    <citation type="journal article" date="2016" name="Gene">
        <title>PacBio SMRT assembly of a complex multi-replicon genome reveals chlorocatechol degradative operon in a region of genome plasticity.</title>
        <authorList>
            <person name="Ricker N."/>
            <person name="Shen S.Y."/>
            <person name="Goordial J."/>
            <person name="Jin S."/>
            <person name="Fulthorpe R.R."/>
        </authorList>
    </citation>
    <scope>NUCLEOTIDE SEQUENCE [LARGE SCALE GENOMIC DNA]</scope>
    <source>
        <strain evidence="2 3">OLGA172</strain>
    </source>
</reference>
<gene>
    <name evidence="2" type="ORF">AYM40_09860</name>
</gene>
<sequence>MKPESRPDAVDLAERWRDLAAGKIIPGWHWHELDDRGEVIMKPRPSGPFRALTSAVATQLVNKLGTRVCCEVPVITNTFGVRVPTIVWAPPERWQGIELNEPLPFVPDLCVEVLDPKHVGHRTDLKIAAYLEGGAREVMVVEMSSGITYWDVRGERQFPALGVELSLGQLSPCGVGGCL</sequence>
<dbReference type="KEGG" id="buz:AYM40_09860"/>
<dbReference type="EMBL" id="CP014578">
    <property type="protein sequence ID" value="ANB72639.1"/>
    <property type="molecule type" value="Genomic_DNA"/>
</dbReference>
<evidence type="ECO:0000259" key="1">
    <source>
        <dbReference type="Pfam" id="PF05685"/>
    </source>
</evidence>
<dbReference type="Pfam" id="PF05685">
    <property type="entry name" value="Uma2"/>
    <property type="match status" value="1"/>
</dbReference>
<dbReference type="InterPro" id="IPR012296">
    <property type="entry name" value="Nuclease_put_TT1808"/>
</dbReference>
<name>A0A160FJT8_9BURK</name>
<dbReference type="AlphaFoldDB" id="A0A160FJT8"/>
<feature type="domain" description="Putative restriction endonuclease" evidence="1">
    <location>
        <begin position="31"/>
        <end position="143"/>
    </location>
</feature>
<keyword evidence="3" id="KW-1185">Reference proteome</keyword>
<dbReference type="InterPro" id="IPR011335">
    <property type="entry name" value="Restrct_endonuc-II-like"/>
</dbReference>
<dbReference type="InterPro" id="IPR008538">
    <property type="entry name" value="Uma2"/>
</dbReference>
<organism evidence="2 3">
    <name type="scientific">Paraburkholderia phytofirmans OLGA172</name>
    <dbReference type="NCBI Taxonomy" id="1417228"/>
    <lineage>
        <taxon>Bacteria</taxon>
        <taxon>Pseudomonadati</taxon>
        <taxon>Pseudomonadota</taxon>
        <taxon>Betaproteobacteria</taxon>
        <taxon>Burkholderiales</taxon>
        <taxon>Burkholderiaceae</taxon>
        <taxon>Paraburkholderia</taxon>
    </lineage>
</organism>